<evidence type="ECO:0000313" key="7">
    <source>
        <dbReference type="EMBL" id="RTR05145.1"/>
    </source>
</evidence>
<dbReference type="OrthoDB" id="5391994at2"/>
<dbReference type="GO" id="GO:0003677">
    <property type="term" value="F:DNA binding"/>
    <property type="evidence" value="ECO:0007669"/>
    <property type="project" value="UniProtKB-UniRule"/>
</dbReference>
<dbReference type="GO" id="GO:0006310">
    <property type="term" value="P:DNA recombination"/>
    <property type="evidence" value="ECO:0007669"/>
    <property type="project" value="UniProtKB-KW"/>
</dbReference>
<dbReference type="AlphaFoldDB" id="A0A3S0JYJ2"/>
<dbReference type="Gene3D" id="1.10.150.130">
    <property type="match status" value="1"/>
</dbReference>
<evidence type="ECO:0000256" key="2">
    <source>
        <dbReference type="ARBA" id="ARBA00023125"/>
    </source>
</evidence>
<dbReference type="SUPFAM" id="SSF56349">
    <property type="entry name" value="DNA breaking-rejoining enzymes"/>
    <property type="match status" value="1"/>
</dbReference>
<dbReference type="InterPro" id="IPR013762">
    <property type="entry name" value="Integrase-like_cat_sf"/>
</dbReference>
<comment type="caution">
    <text evidence="7">The sequence shown here is derived from an EMBL/GenBank/DDBJ whole genome shotgun (WGS) entry which is preliminary data.</text>
</comment>
<keyword evidence="1" id="KW-0229">DNA integration</keyword>
<dbReference type="PANTHER" id="PTHR30349">
    <property type="entry name" value="PHAGE INTEGRASE-RELATED"/>
    <property type="match status" value="1"/>
</dbReference>
<dbReference type="InterPro" id="IPR044068">
    <property type="entry name" value="CB"/>
</dbReference>
<dbReference type="Proteomes" id="UP000267400">
    <property type="component" value="Unassembled WGS sequence"/>
</dbReference>
<keyword evidence="2 4" id="KW-0238">DNA-binding</keyword>
<gene>
    <name evidence="7" type="ORF">EKG36_08085</name>
</gene>
<feature type="domain" description="Core-binding (CB)" evidence="6">
    <location>
        <begin position="24"/>
        <end position="129"/>
    </location>
</feature>
<dbReference type="GO" id="GO:0015074">
    <property type="term" value="P:DNA integration"/>
    <property type="evidence" value="ECO:0007669"/>
    <property type="project" value="UniProtKB-KW"/>
</dbReference>
<name>A0A3S0JYJ2_9GAMM</name>
<evidence type="ECO:0000259" key="6">
    <source>
        <dbReference type="PROSITE" id="PS51900"/>
    </source>
</evidence>
<dbReference type="PROSITE" id="PS51898">
    <property type="entry name" value="TYR_RECOMBINASE"/>
    <property type="match status" value="1"/>
</dbReference>
<reference evidence="7 8" key="1">
    <citation type="submission" date="2018-12" db="EMBL/GenBank/DDBJ databases">
        <authorList>
            <person name="Yu L."/>
        </authorList>
    </citation>
    <scope>NUCLEOTIDE SEQUENCE [LARGE SCALE GENOMIC DNA]</scope>
    <source>
        <strain evidence="7 8">11S</strain>
    </source>
</reference>
<organism evidence="7 8">
    <name type="scientific">Halomonas nitroreducens</name>
    <dbReference type="NCBI Taxonomy" id="447425"/>
    <lineage>
        <taxon>Bacteria</taxon>
        <taxon>Pseudomonadati</taxon>
        <taxon>Pseudomonadota</taxon>
        <taxon>Gammaproteobacteria</taxon>
        <taxon>Oceanospirillales</taxon>
        <taxon>Halomonadaceae</taxon>
        <taxon>Halomonas</taxon>
    </lineage>
</organism>
<dbReference type="InterPro" id="IPR050090">
    <property type="entry name" value="Tyrosine_recombinase_XerCD"/>
</dbReference>
<evidence type="ECO:0000256" key="1">
    <source>
        <dbReference type="ARBA" id="ARBA00022908"/>
    </source>
</evidence>
<sequence>MLMRLVKIRYSDTAVSWTVLDHDGGTVDPLRDWIVHLEETNLSPNTIVAYARHMARLGSYLNAIGKSVYDISVSDYDHFLQWLPYALSAKDEPPPENLVTFDARSLQKLSPSLKNQLHLATKSFYRYLQGRDPFGHVRGTQSQHHQGLNSYKPFLEHINSRRTTKQKDRYLRGDIGKIQKQVTEKRLSPESVLLLIKACHRLRDAFLVTLLYNTGMRIGEALGLRHTDIDLEDKIIWIIPRDDNENGARAKGQRVRAIPVMDYLLDMYEDFITSDEYQDAFEAGTEYVFCNIQRGSIGRALSRSYAENLKNYLKQRTAVAFTWHHFRHTHASEAIVDGYGLLEVADRLGHASPQTTMDFYKHLFSHEMRKLHLTGPEKLEKRLEEFRKLPHITDRGVKWI</sequence>
<proteinExistence type="predicted"/>
<accession>A0A3S0JYJ2</accession>
<feature type="domain" description="Tyr recombinase" evidence="5">
    <location>
        <begin position="182"/>
        <end position="373"/>
    </location>
</feature>
<evidence type="ECO:0000313" key="8">
    <source>
        <dbReference type="Proteomes" id="UP000267400"/>
    </source>
</evidence>
<dbReference type="InterPro" id="IPR002104">
    <property type="entry name" value="Integrase_catalytic"/>
</dbReference>
<dbReference type="InterPro" id="IPR011010">
    <property type="entry name" value="DNA_brk_join_enz"/>
</dbReference>
<dbReference type="Pfam" id="PF00589">
    <property type="entry name" value="Phage_integrase"/>
    <property type="match status" value="1"/>
</dbReference>
<dbReference type="InterPro" id="IPR010998">
    <property type="entry name" value="Integrase_recombinase_N"/>
</dbReference>
<protein>
    <submittedName>
        <fullName evidence="7">Integrase</fullName>
    </submittedName>
</protein>
<evidence type="ECO:0000256" key="3">
    <source>
        <dbReference type="ARBA" id="ARBA00023172"/>
    </source>
</evidence>
<evidence type="ECO:0000259" key="5">
    <source>
        <dbReference type="PROSITE" id="PS51898"/>
    </source>
</evidence>
<keyword evidence="3" id="KW-0233">DNA recombination</keyword>
<dbReference type="Gene3D" id="1.10.443.10">
    <property type="entry name" value="Intergrase catalytic core"/>
    <property type="match status" value="1"/>
</dbReference>
<dbReference type="EMBL" id="RXNS01000006">
    <property type="protein sequence ID" value="RTR05145.1"/>
    <property type="molecule type" value="Genomic_DNA"/>
</dbReference>
<dbReference type="PROSITE" id="PS51900">
    <property type="entry name" value="CB"/>
    <property type="match status" value="1"/>
</dbReference>
<evidence type="ECO:0000256" key="4">
    <source>
        <dbReference type="PROSITE-ProRule" id="PRU01248"/>
    </source>
</evidence>
<keyword evidence="8" id="KW-1185">Reference proteome</keyword>